<dbReference type="RefSeq" id="WP_377822527.1">
    <property type="nucleotide sequence ID" value="NZ_JBHSWJ010000002.1"/>
</dbReference>
<dbReference type="InterPro" id="IPR029063">
    <property type="entry name" value="SAM-dependent_MTases_sf"/>
</dbReference>
<proteinExistence type="predicted"/>
<reference evidence="2" key="1">
    <citation type="journal article" date="2019" name="Int. J. Syst. Evol. Microbiol.">
        <title>The Global Catalogue of Microorganisms (GCM) 10K type strain sequencing project: providing services to taxonomists for standard genome sequencing and annotation.</title>
        <authorList>
            <consortium name="The Broad Institute Genomics Platform"/>
            <consortium name="The Broad Institute Genome Sequencing Center for Infectious Disease"/>
            <person name="Wu L."/>
            <person name="Ma J."/>
        </authorList>
    </citation>
    <scope>NUCLEOTIDE SEQUENCE [LARGE SCALE GENOMIC DNA]</scope>
    <source>
        <strain evidence="2">NBRC 106593</strain>
    </source>
</reference>
<gene>
    <name evidence="1" type="ORF">ACFQBT_10465</name>
</gene>
<dbReference type="Proteomes" id="UP001596356">
    <property type="component" value="Unassembled WGS sequence"/>
</dbReference>
<organism evidence="1 2">
    <name type="scientific">Branchiibius cervicis</name>
    <dbReference type="NCBI Taxonomy" id="908252"/>
    <lineage>
        <taxon>Bacteria</taxon>
        <taxon>Bacillati</taxon>
        <taxon>Actinomycetota</taxon>
        <taxon>Actinomycetes</taxon>
        <taxon>Micrococcales</taxon>
        <taxon>Dermacoccaceae</taxon>
        <taxon>Branchiibius</taxon>
    </lineage>
</organism>
<keyword evidence="2" id="KW-1185">Reference proteome</keyword>
<accession>A0ABW2AUS2</accession>
<evidence type="ECO:0000313" key="2">
    <source>
        <dbReference type="Proteomes" id="UP001596356"/>
    </source>
</evidence>
<protein>
    <recommendedName>
        <fullName evidence="3">SAM-dependent methyltransferase</fullName>
    </recommendedName>
</protein>
<name>A0ABW2AUS2_9MICO</name>
<sequence>MAEDPDTLAWAEFGEFLRQPESSEDYIDHVPWDTAGFDTSRPLLDIGCGSGLTTQVLAHRFTGT</sequence>
<evidence type="ECO:0008006" key="3">
    <source>
        <dbReference type="Google" id="ProtNLM"/>
    </source>
</evidence>
<dbReference type="EMBL" id="JBHSWJ010000002">
    <property type="protein sequence ID" value="MFC6714210.1"/>
    <property type="molecule type" value="Genomic_DNA"/>
</dbReference>
<comment type="caution">
    <text evidence="1">The sequence shown here is derived from an EMBL/GenBank/DDBJ whole genome shotgun (WGS) entry which is preliminary data.</text>
</comment>
<dbReference type="SUPFAM" id="SSF53335">
    <property type="entry name" value="S-adenosyl-L-methionine-dependent methyltransferases"/>
    <property type="match status" value="1"/>
</dbReference>
<dbReference type="Gene3D" id="3.40.50.150">
    <property type="entry name" value="Vaccinia Virus protein VP39"/>
    <property type="match status" value="1"/>
</dbReference>
<evidence type="ECO:0000313" key="1">
    <source>
        <dbReference type="EMBL" id="MFC6714210.1"/>
    </source>
</evidence>